<dbReference type="Proteomes" id="UP000003379">
    <property type="component" value="Unassembled WGS sequence"/>
</dbReference>
<proteinExistence type="predicted"/>
<dbReference type="HOGENOM" id="CLU_070565_0_0_9"/>
<comment type="caution">
    <text evidence="1">The sequence shown here is derived from an EMBL/GenBank/DDBJ whole genome shotgun (WGS) entry which is preliminary data.</text>
</comment>
<accession>G9XA42</accession>
<name>G9XA42_9FIRM</name>
<dbReference type="RefSeq" id="WP_009528433.1">
    <property type="nucleotide sequence ID" value="NZ_JH414596.1"/>
</dbReference>
<dbReference type="AlphaFoldDB" id="G9XA42"/>
<gene>
    <name evidence="1" type="ORF">HMPREF9628_00133</name>
</gene>
<organism evidence="1 2">
    <name type="scientific">Peptoanaerobacter stomatis</name>
    <dbReference type="NCBI Taxonomy" id="796937"/>
    <lineage>
        <taxon>Bacteria</taxon>
        <taxon>Bacillati</taxon>
        <taxon>Bacillota</taxon>
        <taxon>Clostridia</taxon>
        <taxon>Peptostreptococcales</taxon>
        <taxon>Filifactoraceae</taxon>
        <taxon>Peptoanaerobacter</taxon>
    </lineage>
</organism>
<evidence type="ECO:0000313" key="1">
    <source>
        <dbReference type="EMBL" id="EHL20288.1"/>
    </source>
</evidence>
<reference evidence="1 2" key="1">
    <citation type="submission" date="2011-08" db="EMBL/GenBank/DDBJ databases">
        <title>The Genome Sequence of Eubacteriaceae bacterium CM5.</title>
        <authorList>
            <consortium name="The Broad Institute Genome Sequencing Platform"/>
            <person name="Earl A."/>
            <person name="Ward D."/>
            <person name="Feldgarden M."/>
            <person name="Gevers D."/>
            <person name="Sizova M."/>
            <person name="Hazen A."/>
            <person name="Epstein S."/>
            <person name="Young S.K."/>
            <person name="Zeng Q."/>
            <person name="Gargeya S."/>
            <person name="Fitzgerald M."/>
            <person name="Haas B."/>
            <person name="Abouelleil A."/>
            <person name="Alvarado L."/>
            <person name="Arachchi H.M."/>
            <person name="Berlin A."/>
            <person name="Brown A."/>
            <person name="Chapman S.B."/>
            <person name="Chen Z."/>
            <person name="Dunbar C."/>
            <person name="Freedman E."/>
            <person name="Gearin G."/>
            <person name="Gellesch M."/>
            <person name="Goldberg J."/>
            <person name="Griggs A."/>
            <person name="Gujja S."/>
            <person name="Heiman D."/>
            <person name="Howarth C."/>
            <person name="Larson L."/>
            <person name="Lui A."/>
            <person name="MacDonald P.J.P."/>
            <person name="Montmayeur A."/>
            <person name="Murphy C."/>
            <person name="Neiman D."/>
            <person name="Pearson M."/>
            <person name="Priest M."/>
            <person name="Roberts A."/>
            <person name="Saif S."/>
            <person name="Shea T."/>
            <person name="Shenoy N."/>
            <person name="Sisk P."/>
            <person name="Stolte C."/>
            <person name="Sykes S."/>
            <person name="Wortman J."/>
            <person name="Nusbaum C."/>
            <person name="Birren B."/>
        </authorList>
    </citation>
    <scope>NUCLEOTIDE SEQUENCE [LARGE SCALE GENOMIC DNA]</scope>
    <source>
        <strain evidence="1 2">CM5</strain>
    </source>
</reference>
<protein>
    <submittedName>
        <fullName evidence="1">Uncharacterized protein</fullName>
    </submittedName>
</protein>
<evidence type="ECO:0000313" key="2">
    <source>
        <dbReference type="Proteomes" id="UP000003379"/>
    </source>
</evidence>
<sequence>MRKIEFEYELYNKDGQFKKKLYSITACNVRYTSLGQLKGSATFTTKSRKDIDYLNDRIKIFCIIDGVRHPLGEYLISSGKRSVQSGVVYRECTCYSKLLILQDDRIKNTYSVNIGTNVIVEVKRLLGTLPFILEDSPLTLQSSKEWEIGTSKLQIINDLLDIINWNSLRVDANGVFTTESYTLPINRQIDFVLKDDEQSIIYPEQEEELDAFSVPNVVILRTNNSDITPPLSSVYENHNTDSPMSIESRGREIVYFEDVQDVPNQAVLNDLARKRLYEKTDVYSHIELTTAIQPEAFGYLKCIYLQTNRFDGKYIQTSCEIDCKAGGQMKRTLRKVVRL</sequence>
<dbReference type="EMBL" id="AFZG01000001">
    <property type="protein sequence ID" value="EHL20288.1"/>
    <property type="molecule type" value="Genomic_DNA"/>
</dbReference>